<dbReference type="AlphaFoldDB" id="A0A8H8WT88"/>
<name>A0A8H8WT88_9HYPH</name>
<dbReference type="SUPFAM" id="SSF50475">
    <property type="entry name" value="FMN-binding split barrel"/>
    <property type="match status" value="1"/>
</dbReference>
<reference evidence="4" key="1">
    <citation type="submission" date="2020-11" db="EMBL/GenBank/DDBJ databases">
        <title>Complete genome sequence of a novel pathogenic Methylobacterium strain isolated from rice in Vietnam.</title>
        <authorList>
            <person name="Lai K."/>
            <person name="Okazaki S."/>
            <person name="Higashi K."/>
            <person name="Mori H."/>
            <person name="Toyoda A."/>
            <person name="Kurokawa K."/>
        </authorList>
    </citation>
    <scope>NUCLEOTIDE SEQUENCE</scope>
    <source>
        <strain evidence="4">VL1</strain>
    </source>
</reference>
<evidence type="ECO:0000313" key="4">
    <source>
        <dbReference type="EMBL" id="BCM83914.1"/>
    </source>
</evidence>
<dbReference type="PANTHER" id="PTHR30466:SF11">
    <property type="entry name" value="FLAVIN-DEPENDENT MONOOXYGENASE, REDUCTASE SUBUNIT HSAB"/>
    <property type="match status" value="1"/>
</dbReference>
<dbReference type="RefSeq" id="WP_207182966.1">
    <property type="nucleotide sequence ID" value="NZ_AP024145.1"/>
</dbReference>
<dbReference type="Proteomes" id="UP000663508">
    <property type="component" value="Chromosome"/>
</dbReference>
<sequence>MNALLKPNRFEGTPLVDPAEFRRCMRTVPGAVAVITCGEPGDRTGLTATAFCSLTDAPPTLLVCVNGSASAHPVIRRTGRFAVNILSEADLDVAGRFAGRDGLKGEDRFEGLACTQAPGGAPILAEALASFDCVLEAEHRYGTHSVFIGRVLSAATDPTRPPLLYLDGRFGRFAEDAARAASR</sequence>
<dbReference type="InterPro" id="IPR002563">
    <property type="entry name" value="Flavin_Rdtase-like_dom"/>
</dbReference>
<dbReference type="PANTHER" id="PTHR30466">
    <property type="entry name" value="FLAVIN REDUCTASE"/>
    <property type="match status" value="1"/>
</dbReference>
<evidence type="ECO:0000313" key="5">
    <source>
        <dbReference type="Proteomes" id="UP000663508"/>
    </source>
</evidence>
<dbReference type="InterPro" id="IPR050268">
    <property type="entry name" value="NADH-dep_flavin_reductase"/>
</dbReference>
<keyword evidence="2" id="KW-0560">Oxidoreductase</keyword>
<accession>A0A8H8WT88</accession>
<dbReference type="SMART" id="SM00903">
    <property type="entry name" value="Flavin_Reduct"/>
    <property type="match status" value="1"/>
</dbReference>
<comment type="similarity">
    <text evidence="1">Belongs to the non-flavoprotein flavin reductase family.</text>
</comment>
<dbReference type="InterPro" id="IPR012349">
    <property type="entry name" value="Split_barrel_FMN-bd"/>
</dbReference>
<evidence type="ECO:0000256" key="1">
    <source>
        <dbReference type="ARBA" id="ARBA00008898"/>
    </source>
</evidence>
<evidence type="ECO:0000256" key="2">
    <source>
        <dbReference type="ARBA" id="ARBA00023002"/>
    </source>
</evidence>
<dbReference type="Pfam" id="PF01613">
    <property type="entry name" value="Flavin_Reduct"/>
    <property type="match status" value="1"/>
</dbReference>
<evidence type="ECO:0000259" key="3">
    <source>
        <dbReference type="SMART" id="SM00903"/>
    </source>
</evidence>
<dbReference type="EMBL" id="AP024145">
    <property type="protein sequence ID" value="BCM83914.1"/>
    <property type="molecule type" value="Genomic_DNA"/>
</dbReference>
<gene>
    <name evidence="4" type="primary">hpaC</name>
    <name evidence="4" type="ORF">mvi_23750</name>
</gene>
<dbReference type="Gene3D" id="2.30.110.10">
    <property type="entry name" value="Electron Transport, Fmn-binding Protein, Chain A"/>
    <property type="match status" value="1"/>
</dbReference>
<protein>
    <submittedName>
        <fullName evidence="4">Flavin oxidoreductase</fullName>
    </submittedName>
</protein>
<dbReference type="GO" id="GO:0010181">
    <property type="term" value="F:FMN binding"/>
    <property type="evidence" value="ECO:0007669"/>
    <property type="project" value="InterPro"/>
</dbReference>
<dbReference type="GO" id="GO:0042602">
    <property type="term" value="F:riboflavin reductase (NADPH) activity"/>
    <property type="evidence" value="ECO:0007669"/>
    <property type="project" value="TreeGrafter"/>
</dbReference>
<dbReference type="KEGG" id="mind:mvi_23750"/>
<feature type="domain" description="Flavin reductase like" evidence="3">
    <location>
        <begin position="25"/>
        <end position="172"/>
    </location>
</feature>
<organism evidence="4 5">
    <name type="scientific">Methylobacterium indicum</name>
    <dbReference type="NCBI Taxonomy" id="1775910"/>
    <lineage>
        <taxon>Bacteria</taxon>
        <taxon>Pseudomonadati</taxon>
        <taxon>Pseudomonadota</taxon>
        <taxon>Alphaproteobacteria</taxon>
        <taxon>Hyphomicrobiales</taxon>
        <taxon>Methylobacteriaceae</taxon>
        <taxon>Methylobacterium</taxon>
    </lineage>
</organism>
<proteinExistence type="inferred from homology"/>